<dbReference type="Proteomes" id="UP001178288">
    <property type="component" value="Chromosome"/>
</dbReference>
<organism evidence="2 3">
    <name type="scientific">Neobacillus novalis</name>
    <dbReference type="NCBI Taxonomy" id="220687"/>
    <lineage>
        <taxon>Bacteria</taxon>
        <taxon>Bacillati</taxon>
        <taxon>Bacillota</taxon>
        <taxon>Bacilli</taxon>
        <taxon>Bacillales</taxon>
        <taxon>Bacillaceae</taxon>
        <taxon>Neobacillus</taxon>
    </lineage>
</organism>
<name>A0AA95SCX7_9BACI</name>
<dbReference type="KEGG" id="nnv:QNH39_10130"/>
<accession>A0AA95SCX7</accession>
<gene>
    <name evidence="2" type="ORF">QNH39_10130</name>
</gene>
<feature type="transmembrane region" description="Helical" evidence="1">
    <location>
        <begin position="133"/>
        <end position="152"/>
    </location>
</feature>
<evidence type="ECO:0000313" key="3">
    <source>
        <dbReference type="Proteomes" id="UP001178288"/>
    </source>
</evidence>
<keyword evidence="3" id="KW-1185">Reference proteome</keyword>
<dbReference type="NCBIfam" id="TIGR02206">
    <property type="entry name" value="intg_mem_TP0381"/>
    <property type="match status" value="1"/>
</dbReference>
<reference evidence="2" key="1">
    <citation type="submission" date="2023-05" db="EMBL/GenBank/DDBJ databases">
        <title>Comparative genomics of Bacillaceae isolates and their secondary metabolite potential.</title>
        <authorList>
            <person name="Song L."/>
            <person name="Nielsen L.J."/>
            <person name="Mohite O."/>
            <person name="Xu X."/>
            <person name="Weber T."/>
            <person name="Kovacs A.T."/>
        </authorList>
    </citation>
    <scope>NUCLEOTIDE SEQUENCE</scope>
    <source>
        <strain evidence="2">XLM17</strain>
    </source>
</reference>
<dbReference type="InterPro" id="IPR011737">
    <property type="entry name" value="CHP02206_TP0381"/>
</dbReference>
<dbReference type="AlphaFoldDB" id="A0AA95SCX7"/>
<evidence type="ECO:0000256" key="1">
    <source>
        <dbReference type="SAM" id="Phobius"/>
    </source>
</evidence>
<protein>
    <submittedName>
        <fullName evidence="2">TIGR02206 family membrane protein</fullName>
    </submittedName>
</protein>
<feature type="transmembrane region" description="Helical" evidence="1">
    <location>
        <begin position="49"/>
        <end position="67"/>
    </location>
</feature>
<evidence type="ECO:0000313" key="2">
    <source>
        <dbReference type="EMBL" id="WHY88169.1"/>
    </source>
</evidence>
<feature type="transmembrane region" description="Helical" evidence="1">
    <location>
        <begin position="20"/>
        <end position="37"/>
    </location>
</feature>
<feature type="transmembrane region" description="Helical" evidence="1">
    <location>
        <begin position="159"/>
        <end position="180"/>
    </location>
</feature>
<sequence>MEWFSRSYKNFDFQMFSASHFVILTILILGSLAIFFFRDKLKAGKWRGTEIGVAISLIIMETAYHLWLIINGSWHVSDAIPLELCSISLILTILLLLTRFKIIYEILLFTALLGASQALITPLLNYDFPHFRFFHFFYTHLMIIWVPLYFTWAKGYRPTIWSVVKLFVFLNVLMPIIMLINKMVDGNYMFLSHKPDSASLLDVLGPYPWYILSMEGLLITLSLMVWLIFRNKTAKKTEVAKNLPLQ</sequence>
<proteinExistence type="predicted"/>
<feature type="transmembrane region" description="Helical" evidence="1">
    <location>
        <begin position="79"/>
        <end position="97"/>
    </location>
</feature>
<dbReference type="Pfam" id="PF14808">
    <property type="entry name" value="TMEM164"/>
    <property type="match status" value="1"/>
</dbReference>
<keyword evidence="1" id="KW-0472">Membrane</keyword>
<dbReference type="RefSeq" id="WP_066085547.1">
    <property type="nucleotide sequence ID" value="NZ_CP126114.1"/>
</dbReference>
<keyword evidence="1" id="KW-0812">Transmembrane</keyword>
<feature type="transmembrane region" description="Helical" evidence="1">
    <location>
        <begin position="102"/>
        <end position="121"/>
    </location>
</feature>
<feature type="transmembrane region" description="Helical" evidence="1">
    <location>
        <begin position="207"/>
        <end position="229"/>
    </location>
</feature>
<dbReference type="EMBL" id="CP126114">
    <property type="protein sequence ID" value="WHY88169.1"/>
    <property type="molecule type" value="Genomic_DNA"/>
</dbReference>
<keyword evidence="1" id="KW-1133">Transmembrane helix</keyword>